<gene>
    <name evidence="2" type="ORF">BXY66_3946</name>
</gene>
<organism evidence="2 3">
    <name type="scientific">Shimia isoporae</name>
    <dbReference type="NCBI Taxonomy" id="647720"/>
    <lineage>
        <taxon>Bacteria</taxon>
        <taxon>Pseudomonadati</taxon>
        <taxon>Pseudomonadota</taxon>
        <taxon>Alphaproteobacteria</taxon>
        <taxon>Rhodobacterales</taxon>
        <taxon>Roseobacteraceae</taxon>
    </lineage>
</organism>
<dbReference type="Gene3D" id="1.10.260.40">
    <property type="entry name" value="lambda repressor-like DNA-binding domains"/>
    <property type="match status" value="1"/>
</dbReference>
<protein>
    <submittedName>
        <fullName evidence="2">Cro/C1-type helix-turn-helix DNA-binding protein</fullName>
    </submittedName>
</protein>
<dbReference type="PROSITE" id="PS50943">
    <property type="entry name" value="HTH_CROC1"/>
    <property type="match status" value="1"/>
</dbReference>
<feature type="domain" description="HTH cro/C1-type" evidence="1">
    <location>
        <begin position="17"/>
        <end position="72"/>
    </location>
</feature>
<dbReference type="RefSeq" id="WP_132862049.1">
    <property type="nucleotide sequence ID" value="NZ_SMGR01000005.1"/>
</dbReference>
<dbReference type="OrthoDB" id="9792157at2"/>
<evidence type="ECO:0000259" key="1">
    <source>
        <dbReference type="PROSITE" id="PS50943"/>
    </source>
</evidence>
<comment type="caution">
    <text evidence="2">The sequence shown here is derived from an EMBL/GenBank/DDBJ whole genome shotgun (WGS) entry which is preliminary data.</text>
</comment>
<dbReference type="Proteomes" id="UP000295673">
    <property type="component" value="Unassembled WGS sequence"/>
</dbReference>
<dbReference type="InterPro" id="IPR010982">
    <property type="entry name" value="Lambda_DNA-bd_dom_sf"/>
</dbReference>
<dbReference type="GO" id="GO:0003677">
    <property type="term" value="F:DNA binding"/>
    <property type="evidence" value="ECO:0007669"/>
    <property type="project" value="UniProtKB-KW"/>
</dbReference>
<dbReference type="InterPro" id="IPR001387">
    <property type="entry name" value="Cro/C1-type_HTH"/>
</dbReference>
<dbReference type="EMBL" id="SMGR01000005">
    <property type="protein sequence ID" value="TCK99442.1"/>
    <property type="molecule type" value="Genomic_DNA"/>
</dbReference>
<evidence type="ECO:0000313" key="3">
    <source>
        <dbReference type="Proteomes" id="UP000295673"/>
    </source>
</evidence>
<name>A0A4R1N990_9RHOB</name>
<keyword evidence="3" id="KW-1185">Reference proteome</keyword>
<reference evidence="2 3" key="1">
    <citation type="submission" date="2019-03" db="EMBL/GenBank/DDBJ databases">
        <title>Genomic Encyclopedia of Archaeal and Bacterial Type Strains, Phase II (KMG-II): from individual species to whole genera.</title>
        <authorList>
            <person name="Goeker M."/>
        </authorList>
    </citation>
    <scope>NUCLEOTIDE SEQUENCE [LARGE SCALE GENOMIC DNA]</scope>
    <source>
        <strain evidence="2 3">DSM 26433</strain>
    </source>
</reference>
<sequence>MRAETDEELGARIAAHIAALIEEQGTNPGAVARAAGLGVTSVRDIINGRARAPNVVTLVRIADVLKADPGDIISPQQSDPAANALYWSLDEGNKRRIRAIMRALVTDQEAQA</sequence>
<evidence type="ECO:0000313" key="2">
    <source>
        <dbReference type="EMBL" id="TCK99442.1"/>
    </source>
</evidence>
<dbReference type="SMART" id="SM00530">
    <property type="entry name" value="HTH_XRE"/>
    <property type="match status" value="1"/>
</dbReference>
<proteinExistence type="predicted"/>
<dbReference type="Pfam" id="PF13443">
    <property type="entry name" value="HTH_26"/>
    <property type="match status" value="1"/>
</dbReference>
<dbReference type="AlphaFoldDB" id="A0A4R1N990"/>
<accession>A0A4R1N990</accession>
<keyword evidence="2" id="KW-0238">DNA-binding</keyword>
<dbReference type="SUPFAM" id="SSF47413">
    <property type="entry name" value="lambda repressor-like DNA-binding domains"/>
    <property type="match status" value="1"/>
</dbReference>